<gene>
    <name evidence="2" type="ORF">EV696_10971</name>
</gene>
<accession>A0A4V3D7F3</accession>
<feature type="transmembrane region" description="Helical" evidence="1">
    <location>
        <begin position="108"/>
        <end position="125"/>
    </location>
</feature>
<proteinExistence type="predicted"/>
<dbReference type="Pfam" id="PF11086">
    <property type="entry name" value="DUF2878"/>
    <property type="match status" value="1"/>
</dbReference>
<comment type="caution">
    <text evidence="2">The sequence shown here is derived from an EMBL/GenBank/DDBJ whole genome shotgun (WGS) entry which is preliminary data.</text>
</comment>
<dbReference type="InterPro" id="IPR021306">
    <property type="entry name" value="DUF2878"/>
</dbReference>
<feature type="transmembrane region" description="Helical" evidence="1">
    <location>
        <begin position="137"/>
        <end position="158"/>
    </location>
</feature>
<keyword evidence="1" id="KW-1133">Transmembrane helix</keyword>
<reference evidence="2 3" key="1">
    <citation type="submission" date="2019-03" db="EMBL/GenBank/DDBJ databases">
        <title>Genomic Encyclopedia of Type Strains, Phase IV (KMG-IV): sequencing the most valuable type-strain genomes for metagenomic binning, comparative biology and taxonomic classification.</title>
        <authorList>
            <person name="Goeker M."/>
        </authorList>
    </citation>
    <scope>NUCLEOTIDE SEQUENCE [LARGE SCALE GENOMIC DNA]</scope>
    <source>
        <strain evidence="2 3">DSM 103792</strain>
    </source>
</reference>
<sequence>MKWALLLLAQAVWFAAVLLGAAWALPLTLAQLALLPFAPALRFPPLVYVVIIITGLAVDYFLQAMQWIAFRPDPLFADLPLPLPVWLIVLWCSFALTVKPLSELVSSSFLRALLFAGGGAAAYYAGARLGAAEILNYYAYFSVLTFIWMIFPGLWLWFASRFSANSSGSVSAPSS</sequence>
<dbReference type="Proteomes" id="UP000295375">
    <property type="component" value="Unassembled WGS sequence"/>
</dbReference>
<feature type="transmembrane region" description="Helical" evidence="1">
    <location>
        <begin position="74"/>
        <end position="96"/>
    </location>
</feature>
<organism evidence="2 3">
    <name type="scientific">Permianibacter aggregans</name>
    <dbReference type="NCBI Taxonomy" id="1510150"/>
    <lineage>
        <taxon>Bacteria</taxon>
        <taxon>Pseudomonadati</taxon>
        <taxon>Pseudomonadota</taxon>
        <taxon>Gammaproteobacteria</taxon>
        <taxon>Pseudomonadales</taxon>
        <taxon>Pseudomonadaceae</taxon>
        <taxon>Permianibacter</taxon>
    </lineage>
</organism>
<name>A0A4V3D7F3_9GAMM</name>
<evidence type="ECO:0000313" key="2">
    <source>
        <dbReference type="EMBL" id="TDQ47667.1"/>
    </source>
</evidence>
<keyword evidence="1" id="KW-0812">Transmembrane</keyword>
<evidence type="ECO:0000256" key="1">
    <source>
        <dbReference type="SAM" id="Phobius"/>
    </source>
</evidence>
<evidence type="ECO:0000313" key="3">
    <source>
        <dbReference type="Proteomes" id="UP000295375"/>
    </source>
</evidence>
<protein>
    <submittedName>
        <fullName evidence="2">Uncharacterized protein DUF2878</fullName>
    </submittedName>
</protein>
<dbReference type="EMBL" id="SNYM01000009">
    <property type="protein sequence ID" value="TDQ47667.1"/>
    <property type="molecule type" value="Genomic_DNA"/>
</dbReference>
<keyword evidence="1" id="KW-0472">Membrane</keyword>
<keyword evidence="3" id="KW-1185">Reference proteome</keyword>
<dbReference type="RefSeq" id="WP_133590862.1">
    <property type="nucleotide sequence ID" value="NZ_CP037953.1"/>
</dbReference>
<feature type="transmembrane region" description="Helical" evidence="1">
    <location>
        <begin position="40"/>
        <end position="62"/>
    </location>
</feature>
<dbReference type="AlphaFoldDB" id="A0A4V3D7F3"/>